<protein>
    <submittedName>
        <fullName evidence="2">SMC protein-like protein</fullName>
    </submittedName>
</protein>
<accession>A0A375BQQ2</accession>
<evidence type="ECO:0000259" key="1">
    <source>
        <dbReference type="Pfam" id="PF20469"/>
    </source>
</evidence>
<feature type="domain" description="OLD protein-like TOPRIM" evidence="1">
    <location>
        <begin position="10"/>
        <end position="59"/>
    </location>
</feature>
<comment type="caution">
    <text evidence="2">The sequence shown here is derived from an EMBL/GenBank/DDBJ whole genome shotgun (WGS) entry which is preliminary data.</text>
</comment>
<reference evidence="2" key="1">
    <citation type="submission" date="2018-01" db="EMBL/GenBank/DDBJ databases">
        <authorList>
            <person name="Clerissi C."/>
        </authorList>
    </citation>
    <scope>NUCLEOTIDE SEQUENCE</scope>
    <source>
        <strain evidence="2">Cupriavidus taiwanensis STM 3521</strain>
    </source>
</reference>
<sequence length="205" mass="23300">MLRGCPIAFFFEAMLSRFGNKSTSTVREIISVGGKGLFEAYAKVLRASHIDFAVVADLDYIEQVGSKKIKDLFKTDSREIKVDVLENVKSMDGDALVRAMEQALSTGSWEHARDVWNYVKSRRRRLRTDLSEDAAALLQEFLQSKRDEQIFILSRGALEEYLPVGNKGKDLEKLIAFLATDDFWLQLPEEGRAELESMAKCLLRE</sequence>
<dbReference type="InterPro" id="IPR034139">
    <property type="entry name" value="TOPRIM_OLD"/>
</dbReference>
<dbReference type="AlphaFoldDB" id="A0A375BQQ2"/>
<dbReference type="EMBL" id="OFSP01000016">
    <property type="protein sequence ID" value="SOY50700.1"/>
    <property type="molecule type" value="Genomic_DNA"/>
</dbReference>
<gene>
    <name evidence="2" type="ORF">CBM2589_B230099</name>
</gene>
<dbReference type="Proteomes" id="UP000256297">
    <property type="component" value="Chromosome CBM2589_b"/>
</dbReference>
<name>A0A375BQQ2_9BURK</name>
<evidence type="ECO:0000313" key="2">
    <source>
        <dbReference type="EMBL" id="SOY50700.1"/>
    </source>
</evidence>
<organism evidence="2">
    <name type="scientific">Cupriavidus taiwanensis</name>
    <dbReference type="NCBI Taxonomy" id="164546"/>
    <lineage>
        <taxon>Bacteria</taxon>
        <taxon>Pseudomonadati</taxon>
        <taxon>Pseudomonadota</taxon>
        <taxon>Betaproteobacteria</taxon>
        <taxon>Burkholderiales</taxon>
        <taxon>Burkholderiaceae</taxon>
        <taxon>Cupriavidus</taxon>
    </lineage>
</organism>
<dbReference type="Pfam" id="PF20469">
    <property type="entry name" value="OLD-like_TOPRIM"/>
    <property type="match status" value="1"/>
</dbReference>
<proteinExistence type="predicted"/>